<name>A0A9W6KSC2_9ACTN</name>
<reference evidence="1" key="1">
    <citation type="journal article" date="2014" name="Int. J. Syst. Evol. Microbiol.">
        <title>Complete genome sequence of Corynebacterium casei LMG S-19264T (=DSM 44701T), isolated from a smear-ripened cheese.</title>
        <authorList>
            <consortium name="US DOE Joint Genome Institute (JGI-PGF)"/>
            <person name="Walter F."/>
            <person name="Albersmeier A."/>
            <person name="Kalinowski J."/>
            <person name="Ruckert C."/>
        </authorList>
    </citation>
    <scope>NUCLEOTIDE SEQUENCE</scope>
    <source>
        <strain evidence="1">VKM Ac-1321</strain>
    </source>
</reference>
<comment type="caution">
    <text evidence="1">The sequence shown here is derived from an EMBL/GenBank/DDBJ whole genome shotgun (WGS) entry which is preliminary data.</text>
</comment>
<evidence type="ECO:0000313" key="2">
    <source>
        <dbReference type="Proteomes" id="UP001143480"/>
    </source>
</evidence>
<evidence type="ECO:0000313" key="1">
    <source>
        <dbReference type="EMBL" id="GLL06322.1"/>
    </source>
</evidence>
<dbReference type="Proteomes" id="UP001143480">
    <property type="component" value="Unassembled WGS sequence"/>
</dbReference>
<gene>
    <name evidence="1" type="ORF">GCM10017581_080710</name>
</gene>
<accession>A0A9W6KSC2</accession>
<dbReference type="AlphaFoldDB" id="A0A9W6KSC2"/>
<keyword evidence="2" id="KW-1185">Reference proteome</keyword>
<reference evidence="1" key="2">
    <citation type="submission" date="2023-01" db="EMBL/GenBank/DDBJ databases">
        <authorList>
            <person name="Sun Q."/>
            <person name="Evtushenko L."/>
        </authorList>
    </citation>
    <scope>NUCLEOTIDE SEQUENCE</scope>
    <source>
        <strain evidence="1">VKM Ac-1321</strain>
    </source>
</reference>
<dbReference type="EMBL" id="BSFP01000071">
    <property type="protein sequence ID" value="GLL06322.1"/>
    <property type="molecule type" value="Genomic_DNA"/>
</dbReference>
<sequence length="631" mass="67521">MGGVATLSLRDIADLAGVRRSVVSMWRNRPVVRGQHHPFPEPVAMVNGVEQFGRDEIVEWLGRTGRGRNAEQRLDAPTLSVPAGVSLEDLVTLLCLQTLSGQELTDTTAVEREHLAAEHDPGDAFLLREVRTVDAPRDVLGFIDDLVEASFGPAEALASLERGRAGRATGARDLTDEAVELLRAVVRTCGSHIDPEGVPLMFTGGSSSLALSLADDLGRLIVRGDGIKGRALLRRAKIRDLDVSTNAPAPRVHLWSVLGQVVDEALDALDELVLDLAKDDVGVAVGPAGVLCDRLNGGQERRRAHTLRSRTLAVAVRLPRGLWREAHRQALGLWICVGGRSTSRPFVSDLAAFADDEASTTDLAADVAAALADDSRRSFRYLRPHDLHRVLSGSAVVPRGARPPRWGTSSTTQQLDRIQAATVVTATPVPPFDLLVISAPGTVLLRQRSLAELKEAGSVQMHRGKRIDPQHSSPHGTVPVLSADGATAGVALDPFDADRLYPGARRTEPGDVVFLEKPRPRALVDPRGGALVGSPSRILRLGTGAGIGPNTLAAIINQLPDGPFEWQTWNIPTFDAAAADQLEATLMAAARYRSELDRRLDAIQKLVTTLIDGVTAGTVAVIPPMVTPEGR</sequence>
<proteinExistence type="predicted"/>
<dbReference type="RefSeq" id="WP_261961219.1">
    <property type="nucleotide sequence ID" value="NZ_BAAAXA010000001.1"/>
</dbReference>
<protein>
    <submittedName>
        <fullName evidence="1">Uncharacterized protein</fullName>
    </submittedName>
</protein>
<organism evidence="1 2">
    <name type="scientific">Dactylosporangium matsuzakiense</name>
    <dbReference type="NCBI Taxonomy" id="53360"/>
    <lineage>
        <taxon>Bacteria</taxon>
        <taxon>Bacillati</taxon>
        <taxon>Actinomycetota</taxon>
        <taxon>Actinomycetes</taxon>
        <taxon>Micromonosporales</taxon>
        <taxon>Micromonosporaceae</taxon>
        <taxon>Dactylosporangium</taxon>
    </lineage>
</organism>